<keyword evidence="8" id="KW-0238">DNA-binding</keyword>
<keyword evidence="7" id="KW-0067">ATP-binding</keyword>
<evidence type="ECO:0000313" key="12">
    <source>
        <dbReference type="EMBL" id="GIQ66921.1"/>
    </source>
</evidence>
<comment type="caution">
    <text evidence="12">The sequence shown here is derived from an EMBL/GenBank/DDBJ whole genome shotgun (WGS) entry which is preliminary data.</text>
</comment>
<dbReference type="SUPFAM" id="SSF52540">
    <property type="entry name" value="P-loop containing nucleoside triphosphate hydrolases"/>
    <property type="match status" value="1"/>
</dbReference>
<dbReference type="Proteomes" id="UP000680304">
    <property type="component" value="Unassembled WGS sequence"/>
</dbReference>
<evidence type="ECO:0000256" key="1">
    <source>
        <dbReference type="ARBA" id="ARBA00022722"/>
    </source>
</evidence>
<evidence type="ECO:0000313" key="13">
    <source>
        <dbReference type="Proteomes" id="UP000680304"/>
    </source>
</evidence>
<dbReference type="Pfam" id="PF12705">
    <property type="entry name" value="PDDEXK_1"/>
    <property type="match status" value="1"/>
</dbReference>
<feature type="region of interest" description="Disordered" evidence="10">
    <location>
        <begin position="620"/>
        <end position="688"/>
    </location>
</feature>
<keyword evidence="9" id="KW-0234">DNA repair</keyword>
<keyword evidence="5" id="KW-0347">Helicase</keyword>
<protein>
    <recommendedName>
        <fullName evidence="11">PD-(D/E)XK endonuclease-like domain-containing protein</fullName>
    </recommendedName>
</protein>
<dbReference type="Gene3D" id="6.10.140.1030">
    <property type="match status" value="1"/>
</dbReference>
<evidence type="ECO:0000256" key="9">
    <source>
        <dbReference type="ARBA" id="ARBA00023204"/>
    </source>
</evidence>
<feature type="compositionally biased region" description="Basic and acidic residues" evidence="10">
    <location>
        <begin position="638"/>
        <end position="688"/>
    </location>
</feature>
<evidence type="ECO:0000256" key="4">
    <source>
        <dbReference type="ARBA" id="ARBA00022801"/>
    </source>
</evidence>
<proteinExistence type="predicted"/>
<keyword evidence="6" id="KW-0269">Exonuclease</keyword>
<sequence>MWDGVMELLDQLVELAGDEQMPPELFAGMVETGLESLKLASVPPALDQVLVGSLDRTRSAPVRVCYVLGANDGVMPMRIQEDGVLTEPERERLQAEGLAMAPGVTRRLLDERFLIYVALTTPSQHLWLSWSAADEEGKSLHASEIVRQVKRLFPGLEERAVPGEPSPDQESIEQLRFVSRPERTLSHLIGQLRQWRQGAEIAPFWWDVFNWFAVRPEWQDKLQMLTSSLDYDNRVPSLSPATAKELYGERLTASVSRLERFVSCPFQHFAIHGLRLKERRLYRLEAPDVGQLFHAALSRLAADLGDRWGVTPAGGIRAAAASAVEQLAPRLQSQILLSSGRYRYIARKLTEIVGQAAIILAEHERRAAFRPVGLEIGFGPDGTLPALVVTMADGRTLELVGRIDRIDAARTEEGWLLRVLDYKSSATQLRLEEVAHGLSLQMLAYLDVLLTHAPAWLGGPVAPAGVLYFHVHNPLLAASNGMSPEEARRQLLKRFKMRGLLLADESAVRMMDGELDTGYSDLLPVAIKRDGGFYSSSSVVGSEGWEVLRRSVRRSIARIGGEIAQGEIGIAPYRAGAKTPCQYCAYKPVCQFDPLIEGNDYVKLPRVTGDEIWRLLERQAAESGKDVESAPDEAAETPAKRAEEGLSSEEHAAEKRLTAADRADASGMNRERGRSGNERRGEGDDAGT</sequence>
<accession>A0ABQ4NFG4</accession>
<evidence type="ECO:0000256" key="10">
    <source>
        <dbReference type="SAM" id="MobiDB-lite"/>
    </source>
</evidence>
<feature type="domain" description="PD-(D/E)XK endonuclease-like" evidence="11">
    <location>
        <begin position="253"/>
        <end position="591"/>
    </location>
</feature>
<evidence type="ECO:0000256" key="7">
    <source>
        <dbReference type="ARBA" id="ARBA00022840"/>
    </source>
</evidence>
<gene>
    <name evidence="12" type="ORF">PACILC2_54890</name>
</gene>
<keyword evidence="2" id="KW-0547">Nucleotide-binding</keyword>
<evidence type="ECO:0000256" key="5">
    <source>
        <dbReference type="ARBA" id="ARBA00022806"/>
    </source>
</evidence>
<organism evidence="12 13">
    <name type="scientific">Paenibacillus cisolokensis</name>
    <dbReference type="NCBI Taxonomy" id="1658519"/>
    <lineage>
        <taxon>Bacteria</taxon>
        <taxon>Bacillati</taxon>
        <taxon>Bacillota</taxon>
        <taxon>Bacilli</taxon>
        <taxon>Bacillales</taxon>
        <taxon>Paenibacillaceae</taxon>
        <taxon>Paenibacillus</taxon>
    </lineage>
</organism>
<reference evidence="12 13" key="1">
    <citation type="submission" date="2021-04" db="EMBL/GenBank/DDBJ databases">
        <title>Draft genome sequence of Paenibacillus cisolokensis, LC2-13A.</title>
        <authorList>
            <person name="Uke A."/>
            <person name="Chhe C."/>
            <person name="Baramee S."/>
            <person name="Kosugi A."/>
        </authorList>
    </citation>
    <scope>NUCLEOTIDE SEQUENCE [LARGE SCALE GENOMIC DNA]</scope>
    <source>
        <strain evidence="12 13">LC2-13A</strain>
    </source>
</reference>
<dbReference type="InterPro" id="IPR027417">
    <property type="entry name" value="P-loop_NTPase"/>
</dbReference>
<evidence type="ECO:0000256" key="6">
    <source>
        <dbReference type="ARBA" id="ARBA00022839"/>
    </source>
</evidence>
<evidence type="ECO:0000256" key="8">
    <source>
        <dbReference type="ARBA" id="ARBA00023125"/>
    </source>
</evidence>
<evidence type="ECO:0000259" key="11">
    <source>
        <dbReference type="Pfam" id="PF12705"/>
    </source>
</evidence>
<evidence type="ECO:0000256" key="2">
    <source>
        <dbReference type="ARBA" id="ARBA00022741"/>
    </source>
</evidence>
<dbReference type="InterPro" id="IPR038726">
    <property type="entry name" value="PDDEXK_AddAB-type"/>
</dbReference>
<keyword evidence="13" id="KW-1185">Reference proteome</keyword>
<dbReference type="PANTHER" id="PTHR30591">
    <property type="entry name" value="RECBCD ENZYME SUBUNIT RECC"/>
    <property type="match status" value="1"/>
</dbReference>
<keyword evidence="4" id="KW-0378">Hydrolase</keyword>
<keyword evidence="1" id="KW-0540">Nuclease</keyword>
<dbReference type="EMBL" id="BOVJ01000228">
    <property type="protein sequence ID" value="GIQ66921.1"/>
    <property type="molecule type" value="Genomic_DNA"/>
</dbReference>
<name>A0ABQ4NFG4_9BACL</name>
<dbReference type="Gene3D" id="3.40.50.300">
    <property type="entry name" value="P-loop containing nucleotide triphosphate hydrolases"/>
    <property type="match status" value="1"/>
</dbReference>
<evidence type="ECO:0000256" key="3">
    <source>
        <dbReference type="ARBA" id="ARBA00022763"/>
    </source>
</evidence>
<keyword evidence="3" id="KW-0227">DNA damage</keyword>
<dbReference type="PANTHER" id="PTHR30591:SF1">
    <property type="entry name" value="RECBCD ENZYME SUBUNIT RECC"/>
    <property type="match status" value="1"/>
</dbReference>